<protein>
    <submittedName>
        <fullName evidence="2">Uncharacterized protein</fullName>
    </submittedName>
</protein>
<name>A0A8J3GDV1_9BACT</name>
<keyword evidence="1" id="KW-1133">Transmembrane helix</keyword>
<feature type="transmembrane region" description="Helical" evidence="1">
    <location>
        <begin position="35"/>
        <end position="54"/>
    </location>
</feature>
<dbReference type="EMBL" id="BMXG01000013">
    <property type="protein sequence ID" value="GHC04843.1"/>
    <property type="molecule type" value="Genomic_DNA"/>
</dbReference>
<comment type="caution">
    <text evidence="2">The sequence shown here is derived from an EMBL/GenBank/DDBJ whole genome shotgun (WGS) entry which is preliminary data.</text>
</comment>
<evidence type="ECO:0000256" key="1">
    <source>
        <dbReference type="SAM" id="Phobius"/>
    </source>
</evidence>
<dbReference type="Proteomes" id="UP000642829">
    <property type="component" value="Unassembled WGS sequence"/>
</dbReference>
<organism evidence="2 3">
    <name type="scientific">Cerasicoccus arenae</name>
    <dbReference type="NCBI Taxonomy" id="424488"/>
    <lineage>
        <taxon>Bacteria</taxon>
        <taxon>Pseudomonadati</taxon>
        <taxon>Verrucomicrobiota</taxon>
        <taxon>Opitutia</taxon>
        <taxon>Puniceicoccales</taxon>
        <taxon>Cerasicoccaceae</taxon>
        <taxon>Cerasicoccus</taxon>
    </lineage>
</organism>
<keyword evidence="1" id="KW-0472">Membrane</keyword>
<feature type="transmembrane region" description="Helical" evidence="1">
    <location>
        <begin position="6"/>
        <end position="23"/>
    </location>
</feature>
<sequence>MTDIAFVFIFYFSRLPAVAMNIFNCAFKKDWIYQVQAVNAAFVLLCAYVMLGVYDTSLRTTLLVLSASQYFFFLPIMIGVTYRGVRQYIARSMDPTF</sequence>
<gene>
    <name evidence="2" type="ORF">GCM10007047_22130</name>
</gene>
<reference evidence="2" key="2">
    <citation type="submission" date="2020-09" db="EMBL/GenBank/DDBJ databases">
        <authorList>
            <person name="Sun Q."/>
            <person name="Kim S."/>
        </authorList>
    </citation>
    <scope>NUCLEOTIDE SEQUENCE</scope>
    <source>
        <strain evidence="2">KCTC 12870</strain>
    </source>
</reference>
<evidence type="ECO:0000313" key="2">
    <source>
        <dbReference type="EMBL" id="GHC04843.1"/>
    </source>
</evidence>
<reference evidence="2" key="1">
    <citation type="journal article" date="2014" name="Int. J. Syst. Evol. Microbiol.">
        <title>Complete genome sequence of Corynebacterium casei LMG S-19264T (=DSM 44701T), isolated from a smear-ripened cheese.</title>
        <authorList>
            <consortium name="US DOE Joint Genome Institute (JGI-PGF)"/>
            <person name="Walter F."/>
            <person name="Albersmeier A."/>
            <person name="Kalinowski J."/>
            <person name="Ruckert C."/>
        </authorList>
    </citation>
    <scope>NUCLEOTIDE SEQUENCE</scope>
    <source>
        <strain evidence="2">KCTC 12870</strain>
    </source>
</reference>
<keyword evidence="1" id="KW-0812">Transmembrane</keyword>
<accession>A0A8J3GDV1</accession>
<keyword evidence="3" id="KW-1185">Reference proteome</keyword>
<proteinExistence type="predicted"/>
<feature type="transmembrane region" description="Helical" evidence="1">
    <location>
        <begin position="60"/>
        <end position="82"/>
    </location>
</feature>
<dbReference type="AlphaFoldDB" id="A0A8J3GDV1"/>
<evidence type="ECO:0000313" key="3">
    <source>
        <dbReference type="Proteomes" id="UP000642829"/>
    </source>
</evidence>